<feature type="DNA-binding region" description="OmpR/PhoB-type" evidence="8">
    <location>
        <begin position="128"/>
        <end position="226"/>
    </location>
</feature>
<organism evidence="11 12">
    <name type="scientific">Halalkalibacter oceani</name>
    <dbReference type="NCBI Taxonomy" id="1653776"/>
    <lineage>
        <taxon>Bacteria</taxon>
        <taxon>Bacillati</taxon>
        <taxon>Bacillota</taxon>
        <taxon>Bacilli</taxon>
        <taxon>Bacillales</taxon>
        <taxon>Bacillaceae</taxon>
        <taxon>Halalkalibacter</taxon>
    </lineage>
</organism>
<name>A0A9X2DW93_9BACI</name>
<keyword evidence="4" id="KW-0805">Transcription regulation</keyword>
<dbReference type="PROSITE" id="PS51755">
    <property type="entry name" value="OMPR_PHOB"/>
    <property type="match status" value="1"/>
</dbReference>
<feature type="domain" description="Response regulatory" evidence="9">
    <location>
        <begin position="5"/>
        <end position="119"/>
    </location>
</feature>
<dbReference type="InterPro" id="IPR011006">
    <property type="entry name" value="CheY-like_superfamily"/>
</dbReference>
<evidence type="ECO:0000256" key="3">
    <source>
        <dbReference type="ARBA" id="ARBA00023012"/>
    </source>
</evidence>
<evidence type="ECO:0000256" key="5">
    <source>
        <dbReference type="ARBA" id="ARBA00023125"/>
    </source>
</evidence>
<dbReference type="CDD" id="cd00383">
    <property type="entry name" value="trans_reg_C"/>
    <property type="match status" value="1"/>
</dbReference>
<evidence type="ECO:0000256" key="7">
    <source>
        <dbReference type="PROSITE-ProRule" id="PRU00169"/>
    </source>
</evidence>
<dbReference type="InterPro" id="IPR016032">
    <property type="entry name" value="Sig_transdc_resp-reg_C-effctor"/>
</dbReference>
<evidence type="ECO:0000256" key="1">
    <source>
        <dbReference type="ARBA" id="ARBA00004496"/>
    </source>
</evidence>
<dbReference type="GO" id="GO:0000976">
    <property type="term" value="F:transcription cis-regulatory region binding"/>
    <property type="evidence" value="ECO:0007669"/>
    <property type="project" value="TreeGrafter"/>
</dbReference>
<dbReference type="Pfam" id="PF00072">
    <property type="entry name" value="Response_reg"/>
    <property type="match status" value="1"/>
</dbReference>
<dbReference type="Gene3D" id="3.40.50.2300">
    <property type="match status" value="1"/>
</dbReference>
<dbReference type="PANTHER" id="PTHR48111">
    <property type="entry name" value="REGULATOR OF RPOS"/>
    <property type="match status" value="1"/>
</dbReference>
<keyword evidence="5 8" id="KW-0238">DNA-binding</keyword>
<keyword evidence="3" id="KW-0902">Two-component regulatory system</keyword>
<dbReference type="GO" id="GO:0000156">
    <property type="term" value="F:phosphorelay response regulator activity"/>
    <property type="evidence" value="ECO:0007669"/>
    <property type="project" value="TreeGrafter"/>
</dbReference>
<dbReference type="GO" id="GO:0005829">
    <property type="term" value="C:cytosol"/>
    <property type="evidence" value="ECO:0007669"/>
    <property type="project" value="TreeGrafter"/>
</dbReference>
<evidence type="ECO:0000259" key="9">
    <source>
        <dbReference type="PROSITE" id="PS50110"/>
    </source>
</evidence>
<evidence type="ECO:0000256" key="4">
    <source>
        <dbReference type="ARBA" id="ARBA00023015"/>
    </source>
</evidence>
<dbReference type="InterPro" id="IPR036388">
    <property type="entry name" value="WH-like_DNA-bd_sf"/>
</dbReference>
<dbReference type="SMART" id="SM00448">
    <property type="entry name" value="REC"/>
    <property type="match status" value="1"/>
</dbReference>
<keyword evidence="12" id="KW-1185">Reference proteome</keyword>
<dbReference type="RefSeq" id="WP_251225026.1">
    <property type="nucleotide sequence ID" value="NZ_JAMBOL010000036.1"/>
</dbReference>
<gene>
    <name evidence="11" type="ORF">M3202_20185</name>
</gene>
<evidence type="ECO:0000313" key="11">
    <source>
        <dbReference type="EMBL" id="MCM3716368.1"/>
    </source>
</evidence>
<dbReference type="SMART" id="SM00862">
    <property type="entry name" value="Trans_reg_C"/>
    <property type="match status" value="1"/>
</dbReference>
<evidence type="ECO:0000256" key="6">
    <source>
        <dbReference type="ARBA" id="ARBA00023163"/>
    </source>
</evidence>
<evidence type="ECO:0000256" key="2">
    <source>
        <dbReference type="ARBA" id="ARBA00022553"/>
    </source>
</evidence>
<dbReference type="Gene3D" id="1.10.10.10">
    <property type="entry name" value="Winged helix-like DNA-binding domain superfamily/Winged helix DNA-binding domain"/>
    <property type="match status" value="1"/>
</dbReference>
<dbReference type="InterPro" id="IPR001789">
    <property type="entry name" value="Sig_transdc_resp-reg_receiver"/>
</dbReference>
<dbReference type="EMBL" id="JAMBOL010000036">
    <property type="protein sequence ID" value="MCM3716368.1"/>
    <property type="molecule type" value="Genomic_DNA"/>
</dbReference>
<dbReference type="InterPro" id="IPR001867">
    <property type="entry name" value="OmpR/PhoB-type_DNA-bd"/>
</dbReference>
<dbReference type="Gene3D" id="6.10.250.690">
    <property type="match status" value="1"/>
</dbReference>
<evidence type="ECO:0000313" key="12">
    <source>
        <dbReference type="Proteomes" id="UP001139179"/>
    </source>
</evidence>
<proteinExistence type="predicted"/>
<dbReference type="PROSITE" id="PS50110">
    <property type="entry name" value="RESPONSE_REGULATORY"/>
    <property type="match status" value="1"/>
</dbReference>
<feature type="domain" description="OmpR/PhoB-type" evidence="10">
    <location>
        <begin position="128"/>
        <end position="226"/>
    </location>
</feature>
<reference evidence="11" key="1">
    <citation type="submission" date="2022-05" db="EMBL/GenBank/DDBJ databases">
        <title>Comparative Genomics of Spacecraft Associated Microbes.</title>
        <authorList>
            <person name="Tran M.T."/>
            <person name="Wright A."/>
            <person name="Seuylemezian A."/>
            <person name="Eisen J."/>
            <person name="Coil D."/>
        </authorList>
    </citation>
    <scope>NUCLEOTIDE SEQUENCE</scope>
    <source>
        <strain evidence="11">214.1.1</strain>
    </source>
</reference>
<feature type="modified residue" description="4-aspartylphosphate" evidence="7">
    <location>
        <position position="54"/>
    </location>
</feature>
<dbReference type="PANTHER" id="PTHR48111:SF40">
    <property type="entry name" value="PHOSPHATE REGULON TRANSCRIPTIONAL REGULATORY PROTEIN PHOB"/>
    <property type="match status" value="1"/>
</dbReference>
<keyword evidence="2 7" id="KW-0597">Phosphoprotein</keyword>
<dbReference type="GO" id="GO:0006355">
    <property type="term" value="P:regulation of DNA-templated transcription"/>
    <property type="evidence" value="ECO:0007669"/>
    <property type="project" value="InterPro"/>
</dbReference>
<dbReference type="SUPFAM" id="SSF52172">
    <property type="entry name" value="CheY-like"/>
    <property type="match status" value="1"/>
</dbReference>
<dbReference type="Proteomes" id="UP001139179">
    <property type="component" value="Unassembled WGS sequence"/>
</dbReference>
<dbReference type="AlphaFoldDB" id="A0A9X2DW93"/>
<dbReference type="GO" id="GO:0032993">
    <property type="term" value="C:protein-DNA complex"/>
    <property type="evidence" value="ECO:0007669"/>
    <property type="project" value="TreeGrafter"/>
</dbReference>
<dbReference type="CDD" id="cd17574">
    <property type="entry name" value="REC_OmpR"/>
    <property type="match status" value="1"/>
</dbReference>
<evidence type="ECO:0000259" key="10">
    <source>
        <dbReference type="PROSITE" id="PS51755"/>
    </source>
</evidence>
<comment type="subcellular location">
    <subcellularLocation>
        <location evidence="1">Cytoplasm</location>
    </subcellularLocation>
</comment>
<accession>A0A9X2DW93</accession>
<dbReference type="SUPFAM" id="SSF46894">
    <property type="entry name" value="C-terminal effector domain of the bipartite response regulators"/>
    <property type="match status" value="1"/>
</dbReference>
<dbReference type="Pfam" id="PF00486">
    <property type="entry name" value="Trans_reg_C"/>
    <property type="match status" value="1"/>
</dbReference>
<protein>
    <submittedName>
        <fullName evidence="11">Response regulator transcription factor</fullName>
    </submittedName>
</protein>
<keyword evidence="6" id="KW-0804">Transcription</keyword>
<evidence type="ECO:0000256" key="8">
    <source>
        <dbReference type="PROSITE-ProRule" id="PRU01091"/>
    </source>
</evidence>
<comment type="caution">
    <text evidence="11">The sequence shown here is derived from an EMBL/GenBank/DDBJ whole genome shotgun (WGS) entry which is preliminary data.</text>
</comment>
<dbReference type="InterPro" id="IPR039420">
    <property type="entry name" value="WalR-like"/>
</dbReference>
<sequence>MTSQNILVVDNEEEIRDILKLHLENAGMQVIEAESGQQALSVLERSSIDLIVLDLMMEHMDGWEVLNHLTQHGLKTPVIVLSARQLEADKIETLGLGADDYVTKPFSPGELIARIQAILRRSNPALRIKRFKLGEAIFDVEGSYIQKRAKKTYLSPIEAALLELFLQNPGKVFTPREILRQVWKLDHGDNNPVKVYVNYLRKKIEDNPAEPQYIQTIRGLGYRFMEEPS</sequence>